<keyword evidence="3" id="KW-0804">Transcription</keyword>
<reference evidence="4 5" key="1">
    <citation type="submission" date="2016-07" db="EMBL/GenBank/DDBJ databases">
        <title>Multi-omics approach to identify versatile polysaccharide utilization systems of a marine flavobacterium Gramella flava.</title>
        <authorList>
            <person name="Tang K."/>
        </authorList>
    </citation>
    <scope>NUCLEOTIDE SEQUENCE [LARGE SCALE GENOMIC DNA]</scope>
    <source>
        <strain evidence="4 5">JLT2011</strain>
    </source>
</reference>
<dbReference type="PROSITE" id="PS50932">
    <property type="entry name" value="HTH_LACI_2"/>
    <property type="match status" value="1"/>
</dbReference>
<dbReference type="RefSeq" id="WP_083642820.1">
    <property type="nucleotide sequence ID" value="NZ_AMRU01000008.1"/>
</dbReference>
<dbReference type="CDD" id="cd01392">
    <property type="entry name" value="HTH_LacI"/>
    <property type="match status" value="1"/>
</dbReference>
<proteinExistence type="predicted"/>
<evidence type="ECO:0000313" key="4">
    <source>
        <dbReference type="EMBL" id="APU67017.1"/>
    </source>
</evidence>
<dbReference type="KEGG" id="gfl:GRFL_0293"/>
<dbReference type="Pfam" id="PF13377">
    <property type="entry name" value="Peripla_BP_3"/>
    <property type="match status" value="1"/>
</dbReference>
<evidence type="ECO:0000256" key="3">
    <source>
        <dbReference type="ARBA" id="ARBA00023163"/>
    </source>
</evidence>
<dbReference type="InterPro" id="IPR010982">
    <property type="entry name" value="Lambda_DNA-bd_dom_sf"/>
</dbReference>
<organism evidence="4 5">
    <name type="scientific">Christiangramia flava JLT2011</name>
    <dbReference type="NCBI Taxonomy" id="1229726"/>
    <lineage>
        <taxon>Bacteria</taxon>
        <taxon>Pseudomonadati</taxon>
        <taxon>Bacteroidota</taxon>
        <taxon>Flavobacteriia</taxon>
        <taxon>Flavobacteriales</taxon>
        <taxon>Flavobacteriaceae</taxon>
        <taxon>Christiangramia</taxon>
    </lineage>
</organism>
<dbReference type="Gene3D" id="1.10.260.40">
    <property type="entry name" value="lambda repressor-like DNA-binding domains"/>
    <property type="match status" value="1"/>
</dbReference>
<keyword evidence="1" id="KW-0805">Transcription regulation</keyword>
<dbReference type="SUPFAM" id="SSF53822">
    <property type="entry name" value="Periplasmic binding protein-like I"/>
    <property type="match status" value="1"/>
</dbReference>
<gene>
    <name evidence="4" type="ORF">GRFL_0293</name>
</gene>
<dbReference type="EMBL" id="CP016359">
    <property type="protein sequence ID" value="APU67017.1"/>
    <property type="molecule type" value="Genomic_DNA"/>
</dbReference>
<dbReference type="STRING" id="1229726.GRFL_0293"/>
<dbReference type="Proteomes" id="UP000186230">
    <property type="component" value="Chromosome"/>
</dbReference>
<dbReference type="PANTHER" id="PTHR30146:SF154">
    <property type="entry name" value="TRANSCRIPTION REGULATOR, MEMBER OF GALR FAMILY"/>
    <property type="match status" value="1"/>
</dbReference>
<dbReference type="OrthoDB" id="9768806at2"/>
<dbReference type="SMART" id="SM00354">
    <property type="entry name" value="HTH_LACI"/>
    <property type="match status" value="1"/>
</dbReference>
<dbReference type="GO" id="GO:0003700">
    <property type="term" value="F:DNA-binding transcription factor activity"/>
    <property type="evidence" value="ECO:0007669"/>
    <property type="project" value="TreeGrafter"/>
</dbReference>
<keyword evidence="5" id="KW-1185">Reference proteome</keyword>
<evidence type="ECO:0000256" key="1">
    <source>
        <dbReference type="ARBA" id="ARBA00023015"/>
    </source>
</evidence>
<dbReference type="PANTHER" id="PTHR30146">
    <property type="entry name" value="LACI-RELATED TRANSCRIPTIONAL REPRESSOR"/>
    <property type="match status" value="1"/>
</dbReference>
<evidence type="ECO:0000313" key="5">
    <source>
        <dbReference type="Proteomes" id="UP000186230"/>
    </source>
</evidence>
<protein>
    <submittedName>
        <fullName evidence="4">Transcriptional regulator</fullName>
    </submittedName>
</protein>
<name>A0A1L7I091_9FLAO</name>
<accession>A0A1L7I091</accession>
<sequence>MNKKRHSLKDIARELNVSVTTVSFVLNGKGKEKKISDEVIKKIQDYTRKINYRPNLVAQSLRTGKTKILVFMVEDISNYFFSKIARIIEDIAYKEDYKVLFCSNENNDDRSRELINLFYERQVDGFIIIPSPGIKDSIQMLINNNIPVVLFDRYFDDLDTNYVVIDNENSTHHGTQHLLSRGYRNIGFITIDVDQIQMKGRLDGYLNAITENKLKSYVLKIPYSETGSKNGKKQIQQFLQKNPDLDAVFFSTNYLTQIGLEVLREDHPRKLQEMGIITFDDNDLFKIYSPSISAVAQPLKKIGKELMKIMMEMLQTDKGIKSTRHVVLDTKLIPRDSSLPKEEKLMHS</sequence>
<dbReference type="AlphaFoldDB" id="A0A1L7I091"/>
<evidence type="ECO:0000256" key="2">
    <source>
        <dbReference type="ARBA" id="ARBA00023125"/>
    </source>
</evidence>
<dbReference type="Pfam" id="PF00356">
    <property type="entry name" value="LacI"/>
    <property type="match status" value="1"/>
</dbReference>
<dbReference type="InterPro" id="IPR046335">
    <property type="entry name" value="LacI/GalR-like_sensor"/>
</dbReference>
<dbReference type="InterPro" id="IPR000843">
    <property type="entry name" value="HTH_LacI"/>
</dbReference>
<dbReference type="GO" id="GO:0000976">
    <property type="term" value="F:transcription cis-regulatory region binding"/>
    <property type="evidence" value="ECO:0007669"/>
    <property type="project" value="TreeGrafter"/>
</dbReference>
<keyword evidence="2" id="KW-0238">DNA-binding</keyword>
<dbReference type="Gene3D" id="3.40.50.2300">
    <property type="match status" value="2"/>
</dbReference>
<dbReference type="SUPFAM" id="SSF47413">
    <property type="entry name" value="lambda repressor-like DNA-binding domains"/>
    <property type="match status" value="1"/>
</dbReference>
<dbReference type="InterPro" id="IPR028082">
    <property type="entry name" value="Peripla_BP_I"/>
</dbReference>